<organism evidence="2 3">
    <name type="scientific">Geodia barretti</name>
    <name type="common">Barrett's horny sponge</name>
    <dbReference type="NCBI Taxonomy" id="519541"/>
    <lineage>
        <taxon>Eukaryota</taxon>
        <taxon>Metazoa</taxon>
        <taxon>Porifera</taxon>
        <taxon>Demospongiae</taxon>
        <taxon>Heteroscleromorpha</taxon>
        <taxon>Tetractinellida</taxon>
        <taxon>Astrophorina</taxon>
        <taxon>Geodiidae</taxon>
        <taxon>Geodia</taxon>
    </lineage>
</organism>
<name>A0AA35S143_GEOBA</name>
<evidence type="ECO:0000256" key="1">
    <source>
        <dbReference type="SAM" id="SignalP"/>
    </source>
</evidence>
<protein>
    <submittedName>
        <fullName evidence="2">Uncharacterized protein</fullName>
    </submittedName>
</protein>
<accession>A0AA35S143</accession>
<reference evidence="2" key="1">
    <citation type="submission" date="2023-03" db="EMBL/GenBank/DDBJ databases">
        <authorList>
            <person name="Steffen K."/>
            <person name="Cardenas P."/>
        </authorList>
    </citation>
    <scope>NUCLEOTIDE SEQUENCE</scope>
</reference>
<comment type="caution">
    <text evidence="2">The sequence shown here is derived from an EMBL/GenBank/DDBJ whole genome shotgun (WGS) entry which is preliminary data.</text>
</comment>
<dbReference type="EMBL" id="CASHTH010001903">
    <property type="protein sequence ID" value="CAI8021515.1"/>
    <property type="molecule type" value="Genomic_DNA"/>
</dbReference>
<gene>
    <name evidence="2" type="ORF">GBAR_LOCUS12748</name>
</gene>
<keyword evidence="3" id="KW-1185">Reference proteome</keyword>
<keyword evidence="1" id="KW-0732">Signal</keyword>
<evidence type="ECO:0000313" key="2">
    <source>
        <dbReference type="EMBL" id="CAI8021515.1"/>
    </source>
</evidence>
<feature type="chain" id="PRO_5041314026" evidence="1">
    <location>
        <begin position="20"/>
        <end position="80"/>
    </location>
</feature>
<feature type="signal peptide" evidence="1">
    <location>
        <begin position="1"/>
        <end position="19"/>
    </location>
</feature>
<dbReference type="Proteomes" id="UP001174909">
    <property type="component" value="Unassembled WGS sequence"/>
</dbReference>
<evidence type="ECO:0000313" key="3">
    <source>
        <dbReference type="Proteomes" id="UP001174909"/>
    </source>
</evidence>
<proteinExistence type="predicted"/>
<feature type="non-terminal residue" evidence="2">
    <location>
        <position position="1"/>
    </location>
</feature>
<dbReference type="AlphaFoldDB" id="A0AA35S143"/>
<sequence>MVLLAVLFAVVLGLHGVLAEDDCVRSIRDYDEQDYQALTADPWKTSGFYSYILPCGGIVTSVEARGLCRRPDNVEMQLIA</sequence>